<keyword evidence="8 13" id="KW-0560">Oxidoreductase</keyword>
<comment type="caution">
    <text evidence="16">The sequence shown here is derived from an EMBL/GenBank/DDBJ whole genome shotgun (WGS) entry which is preliminary data.</text>
</comment>
<dbReference type="PRINTS" id="PR00368">
    <property type="entry name" value="FADPNR"/>
</dbReference>
<feature type="domain" description="Pyridine nucleotide-disulphide oxidoreductase dimerisation" evidence="14">
    <location>
        <begin position="344"/>
        <end position="451"/>
    </location>
</feature>
<proteinExistence type="inferred from homology"/>
<evidence type="ECO:0000256" key="11">
    <source>
        <dbReference type="ARBA" id="ARBA00023284"/>
    </source>
</evidence>
<dbReference type="NCBIfam" id="TIGR01350">
    <property type="entry name" value="lipoamide_DH"/>
    <property type="match status" value="1"/>
</dbReference>
<evidence type="ECO:0000256" key="6">
    <source>
        <dbReference type="ARBA" id="ARBA00022630"/>
    </source>
</evidence>
<dbReference type="Gene3D" id="3.50.50.60">
    <property type="entry name" value="FAD/NAD(P)-binding domain"/>
    <property type="match status" value="2"/>
</dbReference>
<dbReference type="EC" id="1.8.1.4" evidence="3 13"/>
<dbReference type="Gene3D" id="3.30.390.30">
    <property type="match status" value="1"/>
</dbReference>
<evidence type="ECO:0000256" key="7">
    <source>
        <dbReference type="ARBA" id="ARBA00022827"/>
    </source>
</evidence>
<evidence type="ECO:0000256" key="12">
    <source>
        <dbReference type="ARBA" id="ARBA00049187"/>
    </source>
</evidence>
<dbReference type="InterPro" id="IPR036188">
    <property type="entry name" value="FAD/NAD-bd_sf"/>
</dbReference>
<keyword evidence="10" id="KW-1015">Disulfide bond</keyword>
<protein>
    <recommendedName>
        <fullName evidence="4 13">Dihydrolipoyl dehydrogenase</fullName>
        <ecNumber evidence="3 13">1.8.1.4</ecNumber>
    </recommendedName>
</protein>
<name>A0ABS5PRV7_9FIRM</name>
<dbReference type="Pfam" id="PF07992">
    <property type="entry name" value="Pyr_redox_2"/>
    <property type="match status" value="1"/>
</dbReference>
<evidence type="ECO:0000256" key="3">
    <source>
        <dbReference type="ARBA" id="ARBA00012608"/>
    </source>
</evidence>
<keyword evidence="11 13" id="KW-0676">Redox-active center</keyword>
<comment type="catalytic activity">
    <reaction evidence="12 13">
        <text>N(6)-[(R)-dihydrolipoyl]-L-lysyl-[protein] + NAD(+) = N(6)-[(R)-lipoyl]-L-lysyl-[protein] + NADH + H(+)</text>
        <dbReference type="Rhea" id="RHEA:15045"/>
        <dbReference type="Rhea" id="RHEA-COMP:10474"/>
        <dbReference type="Rhea" id="RHEA-COMP:10475"/>
        <dbReference type="ChEBI" id="CHEBI:15378"/>
        <dbReference type="ChEBI" id="CHEBI:57540"/>
        <dbReference type="ChEBI" id="CHEBI:57945"/>
        <dbReference type="ChEBI" id="CHEBI:83099"/>
        <dbReference type="ChEBI" id="CHEBI:83100"/>
        <dbReference type="EC" id="1.8.1.4"/>
    </reaction>
</comment>
<dbReference type="InterPro" id="IPR012999">
    <property type="entry name" value="Pyr_OxRdtase_I_AS"/>
</dbReference>
<gene>
    <name evidence="16" type="primary">lpdA</name>
    <name evidence="16" type="ORF">KHM83_14565</name>
</gene>
<dbReference type="SUPFAM" id="SSF51905">
    <property type="entry name" value="FAD/NAD(P)-binding domain"/>
    <property type="match status" value="1"/>
</dbReference>
<dbReference type="EMBL" id="JAHBCL010000027">
    <property type="protein sequence ID" value="MBS7527905.1"/>
    <property type="molecule type" value="Genomic_DNA"/>
</dbReference>
<feature type="domain" description="FAD/NAD(P)-binding" evidence="15">
    <location>
        <begin position="5"/>
        <end position="325"/>
    </location>
</feature>
<evidence type="ECO:0000256" key="10">
    <source>
        <dbReference type="ARBA" id="ARBA00023157"/>
    </source>
</evidence>
<keyword evidence="9 13" id="KW-0520">NAD</keyword>
<evidence type="ECO:0000256" key="1">
    <source>
        <dbReference type="ARBA" id="ARBA00004496"/>
    </source>
</evidence>
<dbReference type="GO" id="GO:0004148">
    <property type="term" value="F:dihydrolipoyl dehydrogenase (NADH) activity"/>
    <property type="evidence" value="ECO:0007669"/>
    <property type="project" value="UniProtKB-EC"/>
</dbReference>
<evidence type="ECO:0000256" key="2">
    <source>
        <dbReference type="ARBA" id="ARBA00007532"/>
    </source>
</evidence>
<dbReference type="Pfam" id="PF02852">
    <property type="entry name" value="Pyr_redox_dim"/>
    <property type="match status" value="1"/>
</dbReference>
<dbReference type="InterPro" id="IPR006258">
    <property type="entry name" value="Lipoamide_DH"/>
</dbReference>
<evidence type="ECO:0000256" key="5">
    <source>
        <dbReference type="ARBA" id="ARBA00022490"/>
    </source>
</evidence>
<dbReference type="InterPro" id="IPR016156">
    <property type="entry name" value="FAD/NAD-linked_Rdtase_dimer_sf"/>
</dbReference>
<dbReference type="Proteomes" id="UP000746471">
    <property type="component" value="Unassembled WGS sequence"/>
</dbReference>
<evidence type="ECO:0000256" key="9">
    <source>
        <dbReference type="ARBA" id="ARBA00023027"/>
    </source>
</evidence>
<dbReference type="SUPFAM" id="SSF55424">
    <property type="entry name" value="FAD/NAD-linked reductases, dimerisation (C-terminal) domain"/>
    <property type="match status" value="1"/>
</dbReference>
<evidence type="ECO:0000256" key="8">
    <source>
        <dbReference type="ARBA" id="ARBA00023002"/>
    </source>
</evidence>
<reference evidence="16 17" key="1">
    <citation type="submission" date="2021-05" db="EMBL/GenBank/DDBJ databases">
        <title>Fusibacter ferrireducens sp. nov., an anaerobic, sulfur- and Fe-reducing bacterium isolated from the mangrove sediment.</title>
        <authorList>
            <person name="Qiu D."/>
        </authorList>
    </citation>
    <scope>NUCLEOTIDE SEQUENCE [LARGE SCALE GENOMIC DNA]</scope>
    <source>
        <strain evidence="16 17">DSM 12116</strain>
    </source>
</reference>
<dbReference type="PRINTS" id="PR00411">
    <property type="entry name" value="PNDRDTASEI"/>
</dbReference>
<evidence type="ECO:0000256" key="4">
    <source>
        <dbReference type="ARBA" id="ARBA00016961"/>
    </source>
</evidence>
<organism evidence="16 17">
    <name type="scientific">Fusibacter paucivorans</name>
    <dbReference type="NCBI Taxonomy" id="76009"/>
    <lineage>
        <taxon>Bacteria</taxon>
        <taxon>Bacillati</taxon>
        <taxon>Bacillota</taxon>
        <taxon>Clostridia</taxon>
        <taxon>Eubacteriales</taxon>
        <taxon>Eubacteriales Family XII. Incertae Sedis</taxon>
        <taxon>Fusibacter</taxon>
    </lineage>
</organism>
<keyword evidence="7 13" id="KW-0274">FAD</keyword>
<dbReference type="PANTHER" id="PTHR22912:SF217">
    <property type="entry name" value="DIHYDROLIPOYL DEHYDROGENASE"/>
    <property type="match status" value="1"/>
</dbReference>
<dbReference type="InterPro" id="IPR050151">
    <property type="entry name" value="Class-I_Pyr_Nuc-Dis_Oxidored"/>
</dbReference>
<accession>A0ABS5PRV7</accession>
<dbReference type="PANTHER" id="PTHR22912">
    <property type="entry name" value="DISULFIDE OXIDOREDUCTASE"/>
    <property type="match status" value="1"/>
</dbReference>
<comment type="cofactor">
    <cofactor evidence="13">
        <name>FAD</name>
        <dbReference type="ChEBI" id="CHEBI:57692"/>
    </cofactor>
    <text evidence="13">Binds 1 FAD per subunit.</text>
</comment>
<dbReference type="InterPro" id="IPR004099">
    <property type="entry name" value="Pyr_nucl-diS_OxRdtase_dimer"/>
</dbReference>
<dbReference type="RefSeq" id="WP_213237765.1">
    <property type="nucleotide sequence ID" value="NZ_JAHBCL010000027.1"/>
</dbReference>
<evidence type="ECO:0000259" key="15">
    <source>
        <dbReference type="Pfam" id="PF07992"/>
    </source>
</evidence>
<evidence type="ECO:0000313" key="16">
    <source>
        <dbReference type="EMBL" id="MBS7527905.1"/>
    </source>
</evidence>
<evidence type="ECO:0000256" key="13">
    <source>
        <dbReference type="RuleBase" id="RU003692"/>
    </source>
</evidence>
<sequence>MTAKKMIVIGGGPGGYVAAIRGAQLGASVTVIESNKIGGTCLNDGCIPTKALYKSASLYHAMTETAQFGIHVDGFRLDMAGVQGHKQQVVGTLVDGVAALLKANRIDVISGKAHLMSNRQVAVSTPEGETTVLSADGIVIATGSEPMMPPIEGIDLEGVVTSEQILKFDFVPKKLTIIGGGVIGMEFAGIFNAFGSEVTVVEFADQILGQLDAEIVKRYAVQAKKQGIAIHKQTKAKQIRKLENQALVCTCEGKKGDFDIESDQILVSVGRIPRIRALNLDEAEIKYSLKGIEVTEHFETNQAGIYAIGDCNGKTMLAHAASHQAIEAVDHFMGVSHEHSATPIPSCVFVNPEIASVGLTEEALKESGIAYLKSKFMFGANGKALTMGEGEGILKVLSDKDGVLLGVHIMGPHASDLIHEATLALHQALDVNAIKGMIHAHPTLSEAFHEAVLGLKGEAIHLAPLKK</sequence>
<keyword evidence="6 13" id="KW-0285">Flavoprotein</keyword>
<dbReference type="PROSITE" id="PS00076">
    <property type="entry name" value="PYRIDINE_REDOX_1"/>
    <property type="match status" value="1"/>
</dbReference>
<comment type="subcellular location">
    <subcellularLocation>
        <location evidence="1">Cytoplasm</location>
    </subcellularLocation>
</comment>
<comment type="miscellaneous">
    <text evidence="13">The active site is a redox-active disulfide bond.</text>
</comment>
<dbReference type="InterPro" id="IPR023753">
    <property type="entry name" value="FAD/NAD-binding_dom"/>
</dbReference>
<evidence type="ECO:0000259" key="14">
    <source>
        <dbReference type="Pfam" id="PF02852"/>
    </source>
</evidence>
<comment type="similarity">
    <text evidence="2 13">Belongs to the class-I pyridine nucleotide-disulfide oxidoreductase family.</text>
</comment>
<keyword evidence="5" id="KW-0963">Cytoplasm</keyword>
<evidence type="ECO:0000313" key="17">
    <source>
        <dbReference type="Proteomes" id="UP000746471"/>
    </source>
</evidence>
<keyword evidence="17" id="KW-1185">Reference proteome</keyword>
<dbReference type="InterPro" id="IPR001100">
    <property type="entry name" value="Pyr_nuc-diS_OxRdtase"/>
</dbReference>
<dbReference type="PIRSF" id="PIRSF000350">
    <property type="entry name" value="Mercury_reductase_MerA"/>
    <property type="match status" value="1"/>
</dbReference>